<dbReference type="EMBL" id="CP016172">
    <property type="protein sequence ID" value="ANN76251.1"/>
    <property type="molecule type" value="Genomic_DNA"/>
</dbReference>
<name>A0A193G9U9_9BORD</name>
<evidence type="ECO:0000313" key="1">
    <source>
        <dbReference type="EMBL" id="ANN76251.1"/>
    </source>
</evidence>
<accession>A0A193G9U9</accession>
<reference evidence="1 2" key="1">
    <citation type="submission" date="2016-06" db="EMBL/GenBank/DDBJ databases">
        <title>Complete genome sequences of Bordetella bronchialis and Bordetella flabilis.</title>
        <authorList>
            <person name="LiPuma J.J."/>
            <person name="Spilker T."/>
        </authorList>
    </citation>
    <scope>NUCLEOTIDE SEQUENCE [LARGE SCALE GENOMIC DNA]</scope>
    <source>
        <strain evidence="1 2">AU10664</strain>
    </source>
</reference>
<sequence length="334" mass="34841">MTKPILLMGGTGAIGRLSAGALRAVHPDVPLLIGGRDAGKCAKAAGDLRNAEGVAIDPGADDLGLGDRPVAAVAVFYADDRLAGLRYAQRRGLPHLGISSGIYEIAPEVAAYMLAPDASAIVLGYEWLVGATTVATFSCAKAFAQLDDITIGALVDDQDGGGPAVAEDFERLNRMLPDALTRRDGRYLWRGKDEAKAEFRAVDGTTMRGTGFSSIDVAGLAAATGASNVQFNIASGISSSRRRGEPKSTEIIIELAGKGHDGLALRTRHAVVHPRGAAHLTALGVSMILERLAGLDGNAATPTGLYFPFQVIDHATYLSRLQAEGGRIVSLDVE</sequence>
<dbReference type="STRING" id="463014.BAU07_03195"/>
<gene>
    <name evidence="1" type="ORF">BAU07_03195</name>
</gene>
<organism evidence="1 2">
    <name type="scientific">Bordetella flabilis</name>
    <dbReference type="NCBI Taxonomy" id="463014"/>
    <lineage>
        <taxon>Bacteria</taxon>
        <taxon>Pseudomonadati</taxon>
        <taxon>Pseudomonadota</taxon>
        <taxon>Betaproteobacteria</taxon>
        <taxon>Burkholderiales</taxon>
        <taxon>Alcaligenaceae</taxon>
        <taxon>Bordetella</taxon>
    </lineage>
</organism>
<dbReference type="Proteomes" id="UP000091926">
    <property type="component" value="Chromosome"/>
</dbReference>
<keyword evidence="2" id="KW-1185">Reference proteome</keyword>
<evidence type="ECO:0000313" key="2">
    <source>
        <dbReference type="Proteomes" id="UP000091926"/>
    </source>
</evidence>
<dbReference type="RefSeq" id="WP_066654045.1">
    <property type="nucleotide sequence ID" value="NZ_CBCSCL010000036.1"/>
</dbReference>
<proteinExistence type="predicted"/>
<dbReference type="KEGG" id="bfz:BAU07_03195"/>
<dbReference type="AlphaFoldDB" id="A0A193G9U9"/>
<protein>
    <submittedName>
        <fullName evidence="1">Saccharopine dehydrogenase</fullName>
    </submittedName>
</protein>